<evidence type="ECO:0000256" key="1">
    <source>
        <dbReference type="SAM" id="MobiDB-lite"/>
    </source>
</evidence>
<feature type="compositionally biased region" description="Low complexity" evidence="1">
    <location>
        <begin position="97"/>
        <end position="134"/>
    </location>
</feature>
<organism evidence="2 3">
    <name type="scientific">Lactuca saligna</name>
    <name type="common">Willowleaf lettuce</name>
    <dbReference type="NCBI Taxonomy" id="75948"/>
    <lineage>
        <taxon>Eukaryota</taxon>
        <taxon>Viridiplantae</taxon>
        <taxon>Streptophyta</taxon>
        <taxon>Embryophyta</taxon>
        <taxon>Tracheophyta</taxon>
        <taxon>Spermatophyta</taxon>
        <taxon>Magnoliopsida</taxon>
        <taxon>eudicotyledons</taxon>
        <taxon>Gunneridae</taxon>
        <taxon>Pentapetalae</taxon>
        <taxon>asterids</taxon>
        <taxon>campanulids</taxon>
        <taxon>Asterales</taxon>
        <taxon>Asteraceae</taxon>
        <taxon>Cichorioideae</taxon>
        <taxon>Cichorieae</taxon>
        <taxon>Lactucinae</taxon>
        <taxon>Lactuca</taxon>
    </lineage>
</organism>
<keyword evidence="3" id="KW-1185">Reference proteome</keyword>
<dbReference type="AlphaFoldDB" id="A0AA35VYR6"/>
<sequence>MFWDVPASSKILEEFRQHTTSGFSPLTLEMQTTLVAVDKPKKGGKGSKKGVTKAATTEGPSETANPDPPVRNEEVTPNPEVNPFINDSIPSPPPSPKTTSTPITIAPCPSHVTSSQPTTISSSTPILTDSTTTPITITNPEVTVNISDTGAAPSFFSTYVSSSISPISNDDPDMIFGDIGDDDDLGGFTYSPF</sequence>
<name>A0AA35VYR6_LACSI</name>
<dbReference type="Proteomes" id="UP001177003">
    <property type="component" value="Chromosome 2"/>
</dbReference>
<feature type="compositionally biased region" description="Polar residues" evidence="1">
    <location>
        <begin position="54"/>
        <end position="64"/>
    </location>
</feature>
<dbReference type="EMBL" id="OX465078">
    <property type="protein sequence ID" value="CAI9271302.1"/>
    <property type="molecule type" value="Genomic_DNA"/>
</dbReference>
<reference evidence="2" key="1">
    <citation type="submission" date="2023-04" db="EMBL/GenBank/DDBJ databases">
        <authorList>
            <person name="Vijverberg K."/>
            <person name="Xiong W."/>
            <person name="Schranz E."/>
        </authorList>
    </citation>
    <scope>NUCLEOTIDE SEQUENCE</scope>
</reference>
<feature type="region of interest" description="Disordered" evidence="1">
    <location>
        <begin position="36"/>
        <end position="134"/>
    </location>
</feature>
<gene>
    <name evidence="2" type="ORF">LSALG_LOCUS11574</name>
</gene>
<evidence type="ECO:0000313" key="3">
    <source>
        <dbReference type="Proteomes" id="UP001177003"/>
    </source>
</evidence>
<feature type="compositionally biased region" description="Basic residues" evidence="1">
    <location>
        <begin position="42"/>
        <end position="51"/>
    </location>
</feature>
<accession>A0AA35VYR6</accession>
<protein>
    <submittedName>
        <fullName evidence="2">Uncharacterized protein</fullName>
    </submittedName>
</protein>
<proteinExistence type="predicted"/>
<evidence type="ECO:0000313" key="2">
    <source>
        <dbReference type="EMBL" id="CAI9271302.1"/>
    </source>
</evidence>